<dbReference type="InterPro" id="IPR008978">
    <property type="entry name" value="HSP20-like_chaperone"/>
</dbReference>
<proteinExistence type="inferred from homology"/>
<gene>
    <name evidence="5" type="primary">LOC106814979</name>
</gene>
<evidence type="ECO:0000259" key="3">
    <source>
        <dbReference type="PROSITE" id="PS51203"/>
    </source>
</evidence>
<name>A0ABM1ERP2_PRICU</name>
<dbReference type="Pfam" id="PF04969">
    <property type="entry name" value="CS"/>
    <property type="match status" value="1"/>
</dbReference>
<keyword evidence="4" id="KW-1185">Reference proteome</keyword>
<reference evidence="5" key="1">
    <citation type="submission" date="2025-08" db="UniProtKB">
        <authorList>
            <consortium name="RefSeq"/>
        </authorList>
    </citation>
    <scope>IDENTIFICATION</scope>
</reference>
<dbReference type="RefSeq" id="XP_014674863.1">
    <property type="nucleotide sequence ID" value="XM_014819377.1"/>
</dbReference>
<dbReference type="PROSITE" id="PS51203">
    <property type="entry name" value="CS"/>
    <property type="match status" value="1"/>
</dbReference>
<feature type="compositionally biased region" description="Acidic residues" evidence="2">
    <location>
        <begin position="145"/>
        <end position="161"/>
    </location>
</feature>
<dbReference type="PANTHER" id="PTHR22932">
    <property type="entry name" value="TELOMERASE-BINDING PROTEIN P23 HSP90 CO-CHAPERONE"/>
    <property type="match status" value="1"/>
</dbReference>
<dbReference type="GeneID" id="106814979"/>
<dbReference type="Gene3D" id="2.60.40.790">
    <property type="match status" value="1"/>
</dbReference>
<dbReference type="InterPro" id="IPR007052">
    <property type="entry name" value="CS_dom"/>
</dbReference>
<organism evidence="4 5">
    <name type="scientific">Priapulus caudatus</name>
    <name type="common">Priapulid worm</name>
    <dbReference type="NCBI Taxonomy" id="37621"/>
    <lineage>
        <taxon>Eukaryota</taxon>
        <taxon>Metazoa</taxon>
        <taxon>Ecdysozoa</taxon>
        <taxon>Scalidophora</taxon>
        <taxon>Priapulida</taxon>
        <taxon>Priapulimorpha</taxon>
        <taxon>Priapulimorphida</taxon>
        <taxon>Priapulidae</taxon>
        <taxon>Priapulus</taxon>
    </lineage>
</organism>
<dbReference type="CDD" id="cd06465">
    <property type="entry name" value="p23_hB-ind1_like"/>
    <property type="match status" value="1"/>
</dbReference>
<dbReference type="PANTHER" id="PTHR22932:SF1">
    <property type="entry name" value="CO-CHAPERONE PROTEIN DAF-41"/>
    <property type="match status" value="1"/>
</dbReference>
<dbReference type="SUPFAM" id="SSF49764">
    <property type="entry name" value="HSP20-like chaperones"/>
    <property type="match status" value="1"/>
</dbReference>
<dbReference type="Proteomes" id="UP000695022">
    <property type="component" value="Unplaced"/>
</dbReference>
<protein>
    <submittedName>
        <fullName evidence="5">Co-chaperone protein daf-41-like</fullName>
    </submittedName>
</protein>
<evidence type="ECO:0000256" key="2">
    <source>
        <dbReference type="SAM" id="MobiDB-lite"/>
    </source>
</evidence>
<dbReference type="InterPro" id="IPR045250">
    <property type="entry name" value="p23-like"/>
</dbReference>
<feature type="compositionally biased region" description="Basic and acidic residues" evidence="2">
    <location>
        <begin position="119"/>
        <end position="130"/>
    </location>
</feature>
<sequence length="161" mass="18649">MDSTIPPPVVWAQRKDHVIVTVQVSDCKNANVRVEADKLHFDGIGNDKKHYAITMELFGEVDTGKSRHHIYPRQTEIYLSKKDKTTYWQRLLKTQTKMHWLKVDFSRWKDSDDSDSDEQERGQNLDDMMREMGGLSSGEKPGMEDFGEEEDSDDAELPDLE</sequence>
<evidence type="ECO:0000256" key="1">
    <source>
        <dbReference type="ARBA" id="ARBA00025733"/>
    </source>
</evidence>
<feature type="domain" description="CS" evidence="3">
    <location>
        <begin position="4"/>
        <end position="92"/>
    </location>
</feature>
<accession>A0ABM1ERP2</accession>
<comment type="similarity">
    <text evidence="1">Belongs to the p23/wos2 family.</text>
</comment>
<feature type="region of interest" description="Disordered" evidence="2">
    <location>
        <begin position="108"/>
        <end position="161"/>
    </location>
</feature>
<evidence type="ECO:0000313" key="4">
    <source>
        <dbReference type="Proteomes" id="UP000695022"/>
    </source>
</evidence>
<evidence type="ECO:0000313" key="5">
    <source>
        <dbReference type="RefSeq" id="XP_014674863.1"/>
    </source>
</evidence>